<comment type="caution">
    <text evidence="1">The sequence shown here is derived from an EMBL/GenBank/DDBJ whole genome shotgun (WGS) entry which is preliminary data.</text>
</comment>
<proteinExistence type="predicted"/>
<accession>A0ABY1A9G0</accession>
<evidence type="ECO:0000313" key="2">
    <source>
        <dbReference type="Proteomes" id="UP000182089"/>
    </source>
</evidence>
<dbReference type="EMBL" id="FOCC01000002">
    <property type="protein sequence ID" value="SEM39055.1"/>
    <property type="molecule type" value="Genomic_DNA"/>
</dbReference>
<gene>
    <name evidence="1" type="ORF">SAMN05216431_10238</name>
</gene>
<sequence length="63" mass="7071">MPETLNGREKIIKYLSDNDISISSLAVMYGVAKQDLADYLSGRKKNPRGNQIILKIISDFKIS</sequence>
<reference evidence="1 2" key="1">
    <citation type="submission" date="2016-10" db="EMBL/GenBank/DDBJ databases">
        <authorList>
            <person name="Varghese N."/>
            <person name="Submissions S."/>
        </authorList>
    </citation>
    <scope>NUCLEOTIDE SEQUENCE [LARGE SCALE GENOMIC DNA]</scope>
    <source>
        <strain evidence="1 2">WC1T17</strain>
    </source>
</reference>
<protein>
    <recommendedName>
        <fullName evidence="3">XRE family transcriptional regulator</fullName>
    </recommendedName>
</protein>
<organism evidence="1 2">
    <name type="scientific">Ligilactobacillus ruminis</name>
    <dbReference type="NCBI Taxonomy" id="1623"/>
    <lineage>
        <taxon>Bacteria</taxon>
        <taxon>Bacillati</taxon>
        <taxon>Bacillota</taxon>
        <taxon>Bacilli</taxon>
        <taxon>Lactobacillales</taxon>
        <taxon>Lactobacillaceae</taxon>
        <taxon>Ligilactobacillus</taxon>
    </lineage>
</organism>
<evidence type="ECO:0000313" key="1">
    <source>
        <dbReference type="EMBL" id="SEM39055.1"/>
    </source>
</evidence>
<evidence type="ECO:0008006" key="3">
    <source>
        <dbReference type="Google" id="ProtNLM"/>
    </source>
</evidence>
<name>A0ABY1A9G0_9LACO</name>
<dbReference type="Proteomes" id="UP000182089">
    <property type="component" value="Unassembled WGS sequence"/>
</dbReference>